<feature type="transmembrane region" description="Helical" evidence="7">
    <location>
        <begin position="12"/>
        <end position="39"/>
    </location>
</feature>
<accession>A0ABQ9YK40</accession>
<feature type="transmembrane region" description="Helical" evidence="7">
    <location>
        <begin position="284"/>
        <end position="305"/>
    </location>
</feature>
<proteinExistence type="inferred from homology"/>
<name>A0ABQ9YK40_9EUKA</name>
<evidence type="ECO:0000256" key="7">
    <source>
        <dbReference type="SAM" id="Phobius"/>
    </source>
</evidence>
<evidence type="ECO:0000256" key="4">
    <source>
        <dbReference type="ARBA" id="ARBA00022989"/>
    </source>
</evidence>
<comment type="similarity">
    <text evidence="2">Belongs to the TAPT1 family.</text>
</comment>
<evidence type="ECO:0000256" key="2">
    <source>
        <dbReference type="ARBA" id="ARBA00008803"/>
    </source>
</evidence>
<keyword evidence="9" id="KW-1185">Reference proteome</keyword>
<feature type="transmembrane region" description="Helical" evidence="7">
    <location>
        <begin position="397"/>
        <end position="416"/>
    </location>
</feature>
<evidence type="ECO:0000256" key="5">
    <source>
        <dbReference type="ARBA" id="ARBA00023136"/>
    </source>
</evidence>
<gene>
    <name evidence="8" type="ORF">BLNAU_659</name>
</gene>
<evidence type="ECO:0000256" key="1">
    <source>
        <dbReference type="ARBA" id="ARBA00004141"/>
    </source>
</evidence>
<keyword evidence="3 7" id="KW-0812">Transmembrane</keyword>
<organism evidence="8 9">
    <name type="scientific">Blattamonas nauphoetae</name>
    <dbReference type="NCBI Taxonomy" id="2049346"/>
    <lineage>
        <taxon>Eukaryota</taxon>
        <taxon>Metamonada</taxon>
        <taxon>Preaxostyla</taxon>
        <taxon>Oxymonadida</taxon>
        <taxon>Blattamonas</taxon>
    </lineage>
</organism>
<reference evidence="8 9" key="1">
    <citation type="journal article" date="2022" name="bioRxiv">
        <title>Genomics of Preaxostyla Flagellates Illuminates Evolutionary Transitions and the Path Towards Mitochondrial Loss.</title>
        <authorList>
            <person name="Novak L.V.F."/>
            <person name="Treitli S.C."/>
            <person name="Pyrih J."/>
            <person name="Halakuc P."/>
            <person name="Pipaliya S.V."/>
            <person name="Vacek V."/>
            <person name="Brzon O."/>
            <person name="Soukal P."/>
            <person name="Eme L."/>
            <person name="Dacks J.B."/>
            <person name="Karnkowska A."/>
            <person name="Elias M."/>
            <person name="Hampl V."/>
        </authorList>
    </citation>
    <scope>NUCLEOTIDE SEQUENCE [LARGE SCALE GENOMIC DNA]</scope>
    <source>
        <strain evidence="8">NAU3</strain>
        <tissue evidence="8">Gut</tissue>
    </source>
</reference>
<comment type="caution">
    <text evidence="8">The sequence shown here is derived from an EMBL/GenBank/DDBJ whole genome shotgun (WGS) entry which is preliminary data.</text>
</comment>
<feature type="transmembrane region" description="Helical" evidence="7">
    <location>
        <begin position="350"/>
        <end position="377"/>
    </location>
</feature>
<dbReference type="Proteomes" id="UP001281761">
    <property type="component" value="Unassembled WGS sequence"/>
</dbReference>
<feature type="transmembrane region" description="Helical" evidence="7">
    <location>
        <begin position="311"/>
        <end position="330"/>
    </location>
</feature>
<dbReference type="EMBL" id="JARBJD010000003">
    <property type="protein sequence ID" value="KAK2964128.1"/>
    <property type="molecule type" value="Genomic_DNA"/>
</dbReference>
<feature type="transmembrane region" description="Helical" evidence="7">
    <location>
        <begin position="513"/>
        <end position="534"/>
    </location>
</feature>
<sequence>MWESEKTIYLGTYLCFDSVLFYVTTLPIRIVIASVSHIWRRTQQFFYSHFNPTRARQEPMEMHSSFKVDLWRMMMILTTTFILAKFFNISSVYHTIKSQSTLKTLFLYNIFDIADKMLSSITADPVQLMELILSVSYADFSSLLSKDTVLSIMVPPSQLSPKTPAQRTLPHEGHRTARRLVKSTSSLSIFGFPRLVPHTSEKVKSGADNQHSHSGPPLSQKKAITIPSDIPSSEPDQDQFDLSDLHSEIDTPPMPLSPSTSLAPIPPFKFVSASQHPRPSRTHLSGNVLAFSSVLCLCCFILHSFVSMTHLVTMLVAFHSSSTTLTSLIISSQFSEIKSNLFKRQKEDSLFQVVAGDSVELFTLFFHIALIFISTFLESTPIPPSLFGPSFLSTLSSLVVTLLSSPILANAVFFLVSETAVDMLKHSFITKLNNIPSSVYHTIRSTIFVECALNVQHGTQDNTSGVTRLFCFSPIPISAVFVVFLTSHLRLSFSPPTSSPQGQSKLVGSAESITIALAWLCLLAVKLVGSFLLLSHTYKRLTKQQPNRLPP</sequence>
<evidence type="ECO:0000313" key="8">
    <source>
        <dbReference type="EMBL" id="KAK2964128.1"/>
    </source>
</evidence>
<dbReference type="Pfam" id="PF05346">
    <property type="entry name" value="DUF747"/>
    <property type="match status" value="1"/>
</dbReference>
<dbReference type="InterPro" id="IPR008010">
    <property type="entry name" value="Tatp1"/>
</dbReference>
<keyword evidence="5 7" id="KW-0472">Membrane</keyword>
<evidence type="ECO:0000256" key="3">
    <source>
        <dbReference type="ARBA" id="ARBA00022692"/>
    </source>
</evidence>
<keyword evidence="4 7" id="KW-1133">Transmembrane helix</keyword>
<evidence type="ECO:0000256" key="6">
    <source>
        <dbReference type="SAM" id="MobiDB-lite"/>
    </source>
</evidence>
<comment type="subcellular location">
    <subcellularLocation>
        <location evidence="1">Membrane</location>
        <topology evidence="1">Multi-pass membrane protein</topology>
    </subcellularLocation>
</comment>
<protein>
    <submittedName>
        <fullName evidence="8">Eukaryotic membrane protein family protein</fullName>
    </submittedName>
</protein>
<evidence type="ECO:0000313" key="9">
    <source>
        <dbReference type="Proteomes" id="UP001281761"/>
    </source>
</evidence>
<feature type="region of interest" description="Disordered" evidence="6">
    <location>
        <begin position="202"/>
        <end position="258"/>
    </location>
</feature>
<feature type="compositionally biased region" description="Polar residues" evidence="6">
    <location>
        <begin position="157"/>
        <end position="166"/>
    </location>
</feature>
<dbReference type="PANTHER" id="PTHR13317:SF4">
    <property type="entry name" value="TRANSMEMBRANE ANTERIOR POSTERIOR TRANSFORMATION PROTEIN 1 HOMOLOG"/>
    <property type="match status" value="1"/>
</dbReference>
<dbReference type="PANTHER" id="PTHR13317">
    <property type="entry name" value="TRANSMEMBRANE ANTERIOR POSTERIOR TRANSFORMATION PROTEIN 1 HOMOLOG"/>
    <property type="match status" value="1"/>
</dbReference>
<feature type="transmembrane region" description="Helical" evidence="7">
    <location>
        <begin position="70"/>
        <end position="93"/>
    </location>
</feature>
<feature type="transmembrane region" description="Helical" evidence="7">
    <location>
        <begin position="469"/>
        <end position="493"/>
    </location>
</feature>
<feature type="region of interest" description="Disordered" evidence="6">
    <location>
        <begin position="156"/>
        <end position="175"/>
    </location>
</feature>